<evidence type="ECO:0000256" key="1">
    <source>
        <dbReference type="ARBA" id="ARBA00004496"/>
    </source>
</evidence>
<sequence length="148" mass="17341">MDFLARREHSFFELKHKLESKFPEADSSIIENVINILCSENLQSDARFTESYVYWKKKRGFGYLNIRANLNAKHIKDSIIDSYLFVDDDWHEIADNLVEKRISQLDAININSKEYRRLVCFLQARGFKDSEICLAVRNRLDSGLLSGF</sequence>
<organism evidence="6">
    <name type="scientific">marine metagenome</name>
    <dbReference type="NCBI Taxonomy" id="408172"/>
    <lineage>
        <taxon>unclassified sequences</taxon>
        <taxon>metagenomes</taxon>
        <taxon>ecological metagenomes</taxon>
    </lineage>
</organism>
<evidence type="ECO:0000256" key="3">
    <source>
        <dbReference type="ARBA" id="ARBA00018111"/>
    </source>
</evidence>
<keyword evidence="4" id="KW-0963">Cytoplasm</keyword>
<dbReference type="EMBL" id="UINC01001483">
    <property type="protein sequence ID" value="SUZ81853.1"/>
    <property type="molecule type" value="Genomic_DNA"/>
</dbReference>
<gene>
    <name evidence="6" type="ORF">METZ01_LOCUS34707</name>
</gene>
<name>A0A381QWD1_9ZZZZ</name>
<proteinExistence type="inferred from homology"/>
<dbReference type="InterPro" id="IPR053924">
    <property type="entry name" value="RecX_HTH_2nd"/>
</dbReference>
<dbReference type="PANTHER" id="PTHR33602">
    <property type="entry name" value="REGULATORY PROTEIN RECX FAMILY PROTEIN"/>
    <property type="match status" value="1"/>
</dbReference>
<evidence type="ECO:0000313" key="6">
    <source>
        <dbReference type="EMBL" id="SUZ81853.1"/>
    </source>
</evidence>
<dbReference type="GO" id="GO:0005737">
    <property type="term" value="C:cytoplasm"/>
    <property type="evidence" value="ECO:0007669"/>
    <property type="project" value="UniProtKB-SubCell"/>
</dbReference>
<evidence type="ECO:0000256" key="4">
    <source>
        <dbReference type="ARBA" id="ARBA00022490"/>
    </source>
</evidence>
<comment type="subcellular location">
    <subcellularLocation>
        <location evidence="1">Cytoplasm</location>
    </subcellularLocation>
</comment>
<feature type="domain" description="RecX second three-helical" evidence="5">
    <location>
        <begin position="44"/>
        <end position="83"/>
    </location>
</feature>
<dbReference type="PANTHER" id="PTHR33602:SF1">
    <property type="entry name" value="REGULATORY PROTEIN RECX FAMILY PROTEIN"/>
    <property type="match status" value="1"/>
</dbReference>
<comment type="similarity">
    <text evidence="2">Belongs to the RecX family.</text>
</comment>
<dbReference type="Pfam" id="PF02631">
    <property type="entry name" value="RecX_HTH2"/>
    <property type="match status" value="1"/>
</dbReference>
<dbReference type="InterPro" id="IPR036388">
    <property type="entry name" value="WH-like_DNA-bd_sf"/>
</dbReference>
<evidence type="ECO:0000259" key="5">
    <source>
        <dbReference type="Pfam" id="PF02631"/>
    </source>
</evidence>
<evidence type="ECO:0000256" key="2">
    <source>
        <dbReference type="ARBA" id="ARBA00009695"/>
    </source>
</evidence>
<reference evidence="6" key="1">
    <citation type="submission" date="2018-05" db="EMBL/GenBank/DDBJ databases">
        <authorList>
            <person name="Lanie J.A."/>
            <person name="Ng W.-L."/>
            <person name="Kazmierczak K.M."/>
            <person name="Andrzejewski T.M."/>
            <person name="Davidsen T.M."/>
            <person name="Wayne K.J."/>
            <person name="Tettelin H."/>
            <person name="Glass J.I."/>
            <person name="Rusch D."/>
            <person name="Podicherti R."/>
            <person name="Tsui H.-C.T."/>
            <person name="Winkler M.E."/>
        </authorList>
    </citation>
    <scope>NUCLEOTIDE SEQUENCE</scope>
</reference>
<dbReference type="InterPro" id="IPR003783">
    <property type="entry name" value="Regulatory_RecX"/>
</dbReference>
<dbReference type="GO" id="GO:0006282">
    <property type="term" value="P:regulation of DNA repair"/>
    <property type="evidence" value="ECO:0007669"/>
    <property type="project" value="InterPro"/>
</dbReference>
<dbReference type="AlphaFoldDB" id="A0A381QWD1"/>
<dbReference type="Gene3D" id="1.10.10.10">
    <property type="entry name" value="Winged helix-like DNA-binding domain superfamily/Winged helix DNA-binding domain"/>
    <property type="match status" value="3"/>
</dbReference>
<accession>A0A381QWD1</accession>
<protein>
    <recommendedName>
        <fullName evidence="3">Regulatory protein RecX</fullName>
    </recommendedName>
</protein>